<keyword evidence="1" id="KW-1133">Transmembrane helix</keyword>
<evidence type="ECO:0000313" key="3">
    <source>
        <dbReference type="EMBL" id="CAF1190171.1"/>
    </source>
</evidence>
<proteinExistence type="predicted"/>
<dbReference type="Gene3D" id="2.130.10.10">
    <property type="entry name" value="YVTN repeat-like/Quinoprotein amine dehydrogenase"/>
    <property type="match status" value="1"/>
</dbReference>
<dbReference type="EMBL" id="CAJOBA010035247">
    <property type="protein sequence ID" value="CAF4001180.1"/>
    <property type="molecule type" value="Genomic_DNA"/>
</dbReference>
<comment type="caution">
    <text evidence="2">The sequence shown here is derived from an EMBL/GenBank/DDBJ whole genome shotgun (WGS) entry which is preliminary data.</text>
</comment>
<evidence type="ECO:0000313" key="5">
    <source>
        <dbReference type="EMBL" id="CAF4001180.1"/>
    </source>
</evidence>
<dbReference type="AlphaFoldDB" id="A0A814S581"/>
<dbReference type="InterPro" id="IPR015943">
    <property type="entry name" value="WD40/YVTN_repeat-like_dom_sf"/>
</dbReference>
<dbReference type="Proteomes" id="UP000663829">
    <property type="component" value="Unassembled WGS sequence"/>
</dbReference>
<dbReference type="SUPFAM" id="SSF63825">
    <property type="entry name" value="YWTD domain"/>
    <property type="match status" value="1"/>
</dbReference>
<organism evidence="2 6">
    <name type="scientific">Didymodactylos carnosus</name>
    <dbReference type="NCBI Taxonomy" id="1234261"/>
    <lineage>
        <taxon>Eukaryota</taxon>
        <taxon>Metazoa</taxon>
        <taxon>Spiralia</taxon>
        <taxon>Gnathifera</taxon>
        <taxon>Rotifera</taxon>
        <taxon>Eurotatoria</taxon>
        <taxon>Bdelloidea</taxon>
        <taxon>Philodinida</taxon>
        <taxon>Philodinidae</taxon>
        <taxon>Didymodactylos</taxon>
    </lineage>
</organism>
<dbReference type="EMBL" id="CAJNOQ010006666">
    <property type="protein sequence ID" value="CAF1143438.1"/>
    <property type="molecule type" value="Genomic_DNA"/>
</dbReference>
<dbReference type="Proteomes" id="UP000681722">
    <property type="component" value="Unassembled WGS sequence"/>
</dbReference>
<evidence type="ECO:0000313" key="6">
    <source>
        <dbReference type="Proteomes" id="UP000663829"/>
    </source>
</evidence>
<gene>
    <name evidence="2" type="ORF">GPM918_LOCUS20806</name>
    <name evidence="3" type="ORF">OVA965_LOCUS23496</name>
    <name evidence="4" type="ORF">SRO942_LOCUS20802</name>
    <name evidence="5" type="ORF">TMI583_LOCUS24213</name>
</gene>
<feature type="transmembrane region" description="Helical" evidence="1">
    <location>
        <begin position="199"/>
        <end position="223"/>
    </location>
</feature>
<evidence type="ECO:0000313" key="4">
    <source>
        <dbReference type="EMBL" id="CAF3907031.1"/>
    </source>
</evidence>
<sequence>MSNSPVMNQIVVSRVYSNGLLEFVKQVNTNGRGTNVTTPDSLQSQGSIRVFGRHLFVVNPGSGTLSLFSIEESDGTEIQLVSVESTNGDFPMSVIVNDMYACVLNGGVINGFRCFSYKSNKLIAILSFDRSLTSFVTQTDPPIIFNSLSQIGFSADNLAILILAKGDIAGNIGFLLTYPIDRHGALALNPLETTTQDTLFPFAMLLVGHNSLFIVGVILLRLVS</sequence>
<keyword evidence="1" id="KW-0812">Transmembrane</keyword>
<keyword evidence="1" id="KW-0472">Membrane</keyword>
<dbReference type="EMBL" id="CAJOBC010006665">
    <property type="protein sequence ID" value="CAF3907031.1"/>
    <property type="molecule type" value="Genomic_DNA"/>
</dbReference>
<dbReference type="Proteomes" id="UP000677228">
    <property type="component" value="Unassembled WGS sequence"/>
</dbReference>
<dbReference type="OrthoDB" id="10006285at2759"/>
<name>A0A814S581_9BILA</name>
<dbReference type="Proteomes" id="UP000682733">
    <property type="component" value="Unassembled WGS sequence"/>
</dbReference>
<reference evidence="2" key="1">
    <citation type="submission" date="2021-02" db="EMBL/GenBank/DDBJ databases">
        <authorList>
            <person name="Nowell W R."/>
        </authorList>
    </citation>
    <scope>NUCLEOTIDE SEQUENCE</scope>
</reference>
<dbReference type="EMBL" id="CAJNOK010013720">
    <property type="protein sequence ID" value="CAF1190171.1"/>
    <property type="molecule type" value="Genomic_DNA"/>
</dbReference>
<accession>A0A814S581</accession>
<protein>
    <submittedName>
        <fullName evidence="2">Uncharacterized protein</fullName>
    </submittedName>
</protein>
<keyword evidence="6" id="KW-1185">Reference proteome</keyword>
<evidence type="ECO:0000256" key="1">
    <source>
        <dbReference type="SAM" id="Phobius"/>
    </source>
</evidence>
<evidence type="ECO:0000313" key="2">
    <source>
        <dbReference type="EMBL" id="CAF1143438.1"/>
    </source>
</evidence>